<feature type="transmembrane region" description="Helical" evidence="1">
    <location>
        <begin position="27"/>
        <end position="44"/>
    </location>
</feature>
<accession>A0A367RRZ4</accession>
<gene>
    <name evidence="2" type="ORF">A6769_09915</name>
</gene>
<dbReference type="EMBL" id="LXQE01000125">
    <property type="protein sequence ID" value="RCJ38062.1"/>
    <property type="molecule type" value="Genomic_DNA"/>
</dbReference>
<proteinExistence type="predicted"/>
<dbReference type="AlphaFoldDB" id="A0A367RRZ4"/>
<sequence>MSKISAHLPSSLAPFSVISQIARRIRIIPLVVLLISTVPAWFLMEAITPQVVRAYTARVDLAIDRLPEENYETVLRRAEAVARAAAQRSFDQDILVTDVSIIVSVQNYGAIAPVLTLDVSRPQWRSRPDAQNWATYFKTARSLLFFENNSNQVPAASAVSTPK</sequence>
<name>A0A367RRZ4_NOSPU</name>
<organism evidence="2 3">
    <name type="scientific">Nostoc punctiforme NIES-2108</name>
    <dbReference type="NCBI Taxonomy" id="1356359"/>
    <lineage>
        <taxon>Bacteria</taxon>
        <taxon>Bacillati</taxon>
        <taxon>Cyanobacteriota</taxon>
        <taxon>Cyanophyceae</taxon>
        <taxon>Nostocales</taxon>
        <taxon>Nostocaceae</taxon>
        <taxon>Nostoc</taxon>
    </lineage>
</organism>
<keyword evidence="1" id="KW-0472">Membrane</keyword>
<protein>
    <submittedName>
        <fullName evidence="2">Uncharacterized protein</fullName>
    </submittedName>
</protein>
<reference evidence="2 3" key="1">
    <citation type="submission" date="2016-04" db="EMBL/GenBank/DDBJ databases">
        <authorList>
            <person name="Evans L.H."/>
            <person name="Alamgir A."/>
            <person name="Owens N."/>
            <person name="Weber N.D."/>
            <person name="Virtaneva K."/>
            <person name="Barbian K."/>
            <person name="Babar A."/>
            <person name="Rosenke K."/>
        </authorList>
    </citation>
    <scope>NUCLEOTIDE SEQUENCE [LARGE SCALE GENOMIC DNA]</scope>
    <source>
        <strain evidence="2">NIES-2108</strain>
    </source>
</reference>
<evidence type="ECO:0000313" key="2">
    <source>
        <dbReference type="EMBL" id="RCJ38062.1"/>
    </source>
</evidence>
<dbReference type="Proteomes" id="UP000252085">
    <property type="component" value="Unassembled WGS sequence"/>
</dbReference>
<keyword evidence="1" id="KW-0812">Transmembrane</keyword>
<evidence type="ECO:0000256" key="1">
    <source>
        <dbReference type="SAM" id="Phobius"/>
    </source>
</evidence>
<evidence type="ECO:0000313" key="3">
    <source>
        <dbReference type="Proteomes" id="UP000252085"/>
    </source>
</evidence>
<comment type="caution">
    <text evidence="2">The sequence shown here is derived from an EMBL/GenBank/DDBJ whole genome shotgun (WGS) entry which is preliminary data.</text>
</comment>
<keyword evidence="1" id="KW-1133">Transmembrane helix</keyword>